<dbReference type="EMBL" id="HACG01032930">
    <property type="protein sequence ID" value="CEK79795.1"/>
    <property type="molecule type" value="Transcribed_RNA"/>
</dbReference>
<feature type="compositionally biased region" description="Basic and acidic residues" evidence="1">
    <location>
        <begin position="82"/>
        <end position="98"/>
    </location>
</feature>
<protein>
    <submittedName>
        <fullName evidence="2">Uncharacterized protein</fullName>
    </submittedName>
</protein>
<proteinExistence type="predicted"/>
<name>A0A0B7AIP0_9EUPU</name>
<sequence length="126" mass="14923">TTTSSMTTEVISVTKSRDWLHTYMHAQRRYDHDAEAQDRLCKKAVNAMSWYRLPRREMLKKYIDHKIKVRRKDGEITPSAPKTERSHQVPPRRRDPTKCPHCPTFQHWAMGYSDGVNRSKNRKNCP</sequence>
<reference evidence="2" key="1">
    <citation type="submission" date="2014-12" db="EMBL/GenBank/DDBJ databases">
        <title>Insight into the proteome of Arion vulgaris.</title>
        <authorList>
            <person name="Aradska J."/>
            <person name="Bulat T."/>
            <person name="Smidak R."/>
            <person name="Sarate P."/>
            <person name="Gangsoo J."/>
            <person name="Sialana F."/>
            <person name="Bilban M."/>
            <person name="Lubec G."/>
        </authorList>
    </citation>
    <scope>NUCLEOTIDE SEQUENCE</scope>
    <source>
        <tissue evidence="2">Skin</tissue>
    </source>
</reference>
<feature type="region of interest" description="Disordered" evidence="1">
    <location>
        <begin position="70"/>
        <end position="100"/>
    </location>
</feature>
<gene>
    <name evidence="2" type="primary">ORF117524</name>
</gene>
<organism evidence="2">
    <name type="scientific">Arion vulgaris</name>
    <dbReference type="NCBI Taxonomy" id="1028688"/>
    <lineage>
        <taxon>Eukaryota</taxon>
        <taxon>Metazoa</taxon>
        <taxon>Spiralia</taxon>
        <taxon>Lophotrochozoa</taxon>
        <taxon>Mollusca</taxon>
        <taxon>Gastropoda</taxon>
        <taxon>Heterobranchia</taxon>
        <taxon>Euthyneura</taxon>
        <taxon>Panpulmonata</taxon>
        <taxon>Eupulmonata</taxon>
        <taxon>Stylommatophora</taxon>
        <taxon>Helicina</taxon>
        <taxon>Arionoidea</taxon>
        <taxon>Arionidae</taxon>
        <taxon>Arion</taxon>
    </lineage>
</organism>
<feature type="non-terminal residue" evidence="2">
    <location>
        <position position="1"/>
    </location>
</feature>
<evidence type="ECO:0000313" key="2">
    <source>
        <dbReference type="EMBL" id="CEK79795.1"/>
    </source>
</evidence>
<accession>A0A0B7AIP0</accession>
<dbReference type="AlphaFoldDB" id="A0A0B7AIP0"/>
<evidence type="ECO:0000256" key="1">
    <source>
        <dbReference type="SAM" id="MobiDB-lite"/>
    </source>
</evidence>